<dbReference type="EMBL" id="APVG01000033">
    <property type="protein sequence ID" value="ENY71521.1"/>
    <property type="molecule type" value="Genomic_DNA"/>
</dbReference>
<reference evidence="1 2" key="1">
    <citation type="journal article" date="2013" name="Genome Announc.">
        <title>Draft Genome Sequence of the Aeromonas diversa Type Strain.</title>
        <authorList>
            <person name="Farfan M."/>
            <person name="Spataro N."/>
            <person name="Sanglas A."/>
            <person name="Albarral V."/>
            <person name="Loren J.G."/>
            <person name="Bosch E."/>
            <person name="Fuste M.C."/>
        </authorList>
    </citation>
    <scope>NUCLEOTIDE SEQUENCE [LARGE SCALE GENOMIC DNA]</scope>
    <source>
        <strain evidence="1 2">2478-85</strain>
    </source>
</reference>
<evidence type="ECO:0000313" key="1">
    <source>
        <dbReference type="EMBL" id="ENY71521.1"/>
    </source>
</evidence>
<keyword evidence="2" id="KW-1185">Reference proteome</keyword>
<dbReference type="Proteomes" id="UP000023775">
    <property type="component" value="Unassembled WGS sequence"/>
</dbReference>
<comment type="caution">
    <text evidence="1">The sequence shown here is derived from an EMBL/GenBank/DDBJ whole genome shotgun (WGS) entry which is preliminary data.</text>
</comment>
<organism evidence="1 2">
    <name type="scientific">Aeromonas diversa CDC 2478-85</name>
    <dbReference type="NCBI Taxonomy" id="1268237"/>
    <lineage>
        <taxon>Bacteria</taxon>
        <taxon>Pseudomonadati</taxon>
        <taxon>Pseudomonadota</taxon>
        <taxon>Gammaproteobacteria</taxon>
        <taxon>Aeromonadales</taxon>
        <taxon>Aeromonadaceae</taxon>
        <taxon>Aeromonas</taxon>
    </lineage>
</organism>
<evidence type="ECO:0000313" key="2">
    <source>
        <dbReference type="Proteomes" id="UP000023775"/>
    </source>
</evidence>
<proteinExistence type="predicted"/>
<name>N9VJF1_9GAMM</name>
<dbReference type="Pfam" id="PF09493">
    <property type="entry name" value="DUF2389"/>
    <property type="match status" value="1"/>
</dbReference>
<dbReference type="RefSeq" id="WP_005355556.1">
    <property type="nucleotide sequence ID" value="NZ_APVG01000033.1"/>
</dbReference>
<dbReference type="PATRIC" id="fig|1268237.3.peg.2528"/>
<sequence length="74" mass="8345">MGHSETLLFTKWTREADPPGVGVIAADRFLVVACRRNATGVVERVTLQNVNDLSEMEVESYELQGSGRWHRGWD</sequence>
<accession>N9VJF1</accession>
<dbReference type="AlphaFoldDB" id="N9VJF1"/>
<gene>
    <name evidence="1" type="ORF">G114_12839</name>
</gene>
<dbReference type="InterPro" id="IPR012663">
    <property type="entry name" value="CHP02450_Tryp"/>
</dbReference>
<dbReference type="OrthoDB" id="5592973at2"/>
<protein>
    <submittedName>
        <fullName evidence="1">Uncharacterized protein</fullName>
    </submittedName>
</protein>